<proteinExistence type="predicted"/>
<evidence type="ECO:0000313" key="1">
    <source>
        <dbReference type="EMBL" id="GAH21103.1"/>
    </source>
</evidence>
<name>X1FK01_9ZZZZ</name>
<dbReference type="AlphaFoldDB" id="X1FK01"/>
<accession>X1FK01</accession>
<comment type="caution">
    <text evidence="1">The sequence shown here is derived from an EMBL/GenBank/DDBJ whole genome shotgun (WGS) entry which is preliminary data.</text>
</comment>
<protein>
    <submittedName>
        <fullName evidence="1">Uncharacterized protein</fullName>
    </submittedName>
</protein>
<gene>
    <name evidence="1" type="ORF">S03H2_09038</name>
</gene>
<dbReference type="EMBL" id="BARU01004511">
    <property type="protein sequence ID" value="GAH21103.1"/>
    <property type="molecule type" value="Genomic_DNA"/>
</dbReference>
<reference evidence="1" key="1">
    <citation type="journal article" date="2014" name="Front. Microbiol.">
        <title>High frequency of phylogenetically diverse reductive dehalogenase-homologous genes in deep subseafloor sedimentary metagenomes.</title>
        <authorList>
            <person name="Kawai M."/>
            <person name="Futagami T."/>
            <person name="Toyoda A."/>
            <person name="Takaki Y."/>
            <person name="Nishi S."/>
            <person name="Hori S."/>
            <person name="Arai W."/>
            <person name="Tsubouchi T."/>
            <person name="Morono Y."/>
            <person name="Uchiyama I."/>
            <person name="Ito T."/>
            <person name="Fujiyama A."/>
            <person name="Inagaki F."/>
            <person name="Takami H."/>
        </authorList>
    </citation>
    <scope>NUCLEOTIDE SEQUENCE</scope>
    <source>
        <strain evidence="1">Expedition CK06-06</strain>
    </source>
</reference>
<organism evidence="1">
    <name type="scientific">marine sediment metagenome</name>
    <dbReference type="NCBI Taxonomy" id="412755"/>
    <lineage>
        <taxon>unclassified sequences</taxon>
        <taxon>metagenomes</taxon>
        <taxon>ecological metagenomes</taxon>
    </lineage>
</organism>
<sequence length="65" mass="8047">MPCYVNKLREHEYLSLFRERFEILRVIDIIEDKDRELLTPEIRHELQDYSEQELLKRCITIVARK</sequence>